<organism evidence="1 2">
    <name type="scientific">Phormidesmis priestleyi</name>
    <dbReference type="NCBI Taxonomy" id="268141"/>
    <lineage>
        <taxon>Bacteria</taxon>
        <taxon>Bacillati</taxon>
        <taxon>Cyanobacteriota</taxon>
        <taxon>Cyanophyceae</taxon>
        <taxon>Leptolyngbyales</taxon>
        <taxon>Leptolyngbyaceae</taxon>
        <taxon>Phormidesmis</taxon>
    </lineage>
</organism>
<dbReference type="Proteomes" id="UP000249794">
    <property type="component" value="Unassembled WGS sequence"/>
</dbReference>
<reference evidence="1 2" key="2">
    <citation type="submission" date="2018-06" db="EMBL/GenBank/DDBJ databases">
        <title>Metagenomic assembly of (sub)arctic Cyanobacteria and their associated microbiome from non-axenic cultures.</title>
        <authorList>
            <person name="Baurain D."/>
        </authorList>
    </citation>
    <scope>NUCLEOTIDE SEQUENCE [LARGE SCALE GENOMIC DNA]</scope>
    <source>
        <strain evidence="1">ULC027bin1</strain>
    </source>
</reference>
<sequence>MGAIALADGLIMTGYLVGYLVEYLFGHLFRGAWVGLFLQQTGIYDEGVFMTILFGPRAAQSHYEIHAK</sequence>
<gene>
    <name evidence="1" type="ORF">DCF15_01560</name>
</gene>
<dbReference type="AlphaFoldDB" id="A0A2W4Y1S4"/>
<dbReference type="EMBL" id="QBMP01000007">
    <property type="protein sequence ID" value="PZO60749.1"/>
    <property type="molecule type" value="Genomic_DNA"/>
</dbReference>
<protein>
    <submittedName>
        <fullName evidence="1">Uncharacterized protein</fullName>
    </submittedName>
</protein>
<proteinExistence type="predicted"/>
<accession>A0A2W4Y1S4</accession>
<evidence type="ECO:0000313" key="2">
    <source>
        <dbReference type="Proteomes" id="UP000249794"/>
    </source>
</evidence>
<comment type="caution">
    <text evidence="1">The sequence shown here is derived from an EMBL/GenBank/DDBJ whole genome shotgun (WGS) entry which is preliminary data.</text>
</comment>
<name>A0A2W4Y1S4_9CYAN</name>
<evidence type="ECO:0000313" key="1">
    <source>
        <dbReference type="EMBL" id="PZO60749.1"/>
    </source>
</evidence>
<reference evidence="2" key="1">
    <citation type="submission" date="2018-04" db="EMBL/GenBank/DDBJ databases">
        <authorList>
            <person name="Cornet L."/>
        </authorList>
    </citation>
    <scope>NUCLEOTIDE SEQUENCE [LARGE SCALE GENOMIC DNA]</scope>
</reference>